<keyword evidence="3" id="KW-1185">Reference proteome</keyword>
<dbReference type="Proteomes" id="UP000199337">
    <property type="component" value="Unassembled WGS sequence"/>
</dbReference>
<reference evidence="3" key="1">
    <citation type="submission" date="2016-10" db="EMBL/GenBank/DDBJ databases">
        <authorList>
            <person name="Varghese N."/>
            <person name="Submissions S."/>
        </authorList>
    </citation>
    <scope>NUCLEOTIDE SEQUENCE [LARGE SCALE GENOMIC DNA]</scope>
    <source>
        <strain evidence="3">DSM 17038</strain>
    </source>
</reference>
<dbReference type="OrthoDB" id="9811971at2"/>
<dbReference type="AlphaFoldDB" id="A0A1I2ZEI2"/>
<sequence>MPEQDEIITLVDEDGNEHDAIIYSIVEFDGKNYAIVIPVGEEEEEEEEAEAFVLRIDQDDEEGEILVEIDDEEWEKVKDACMEEMIFEEEDQD</sequence>
<accession>A0A1I2ZEI2</accession>
<name>A0A1I2ZEI2_9FIRM</name>
<evidence type="ECO:0000256" key="1">
    <source>
        <dbReference type="HAMAP-Rule" id="MF_01448"/>
    </source>
</evidence>
<organism evidence="2 3">
    <name type="scientific">Desulfotruncus arcticus DSM 17038</name>
    <dbReference type="NCBI Taxonomy" id="1121424"/>
    <lineage>
        <taxon>Bacteria</taxon>
        <taxon>Bacillati</taxon>
        <taxon>Bacillota</taxon>
        <taxon>Clostridia</taxon>
        <taxon>Eubacteriales</taxon>
        <taxon>Desulfallaceae</taxon>
        <taxon>Desulfotruncus</taxon>
    </lineage>
</organism>
<protein>
    <recommendedName>
        <fullName evidence="1">UPF0473 protein SAMN05660649_04883</fullName>
    </recommendedName>
</protein>
<proteinExistence type="inferred from homology"/>
<gene>
    <name evidence="2" type="ORF">SAMN05660649_04883</name>
</gene>
<dbReference type="Pfam" id="PF06949">
    <property type="entry name" value="DUF1292"/>
    <property type="match status" value="1"/>
</dbReference>
<dbReference type="HAMAP" id="MF_01448">
    <property type="entry name" value="UPF0473"/>
    <property type="match status" value="1"/>
</dbReference>
<evidence type="ECO:0000313" key="2">
    <source>
        <dbReference type="EMBL" id="SFH35919.1"/>
    </source>
</evidence>
<dbReference type="InterPro" id="IPR009711">
    <property type="entry name" value="UPF0473"/>
</dbReference>
<dbReference type="EMBL" id="FOOX01000027">
    <property type="protein sequence ID" value="SFH35919.1"/>
    <property type="molecule type" value="Genomic_DNA"/>
</dbReference>
<dbReference type="STRING" id="341036.SAMN05660649_04883"/>
<evidence type="ECO:0000313" key="3">
    <source>
        <dbReference type="Proteomes" id="UP000199337"/>
    </source>
</evidence>
<comment type="similarity">
    <text evidence="1">Belongs to the UPF0473 family.</text>
</comment>